<keyword evidence="2" id="KW-0732">Signal</keyword>
<feature type="compositionally biased region" description="Basic residues" evidence="1">
    <location>
        <begin position="162"/>
        <end position="178"/>
    </location>
</feature>
<reference evidence="4 5" key="1">
    <citation type="submission" date="2019-06" db="EMBL/GenBank/DDBJ databases">
        <title>Draft genomes of female and male turbot (Scophthalmus maximus).</title>
        <authorList>
            <person name="Xu H."/>
            <person name="Xu X.-W."/>
            <person name="Shao C."/>
            <person name="Chen S."/>
        </authorList>
    </citation>
    <scope>NUCLEOTIDE SEQUENCE [LARGE SCALE GENOMIC DNA]</scope>
    <source>
        <strain evidence="4">Ysfricsl-2016a</strain>
        <tissue evidence="4">Blood</tissue>
    </source>
</reference>
<feature type="region of interest" description="Disordered" evidence="1">
    <location>
        <begin position="140"/>
        <end position="178"/>
    </location>
</feature>
<dbReference type="AlphaFoldDB" id="A0A6A4RJ97"/>
<protein>
    <recommendedName>
        <fullName evidence="3">Dickkopf-related protein 1/2/4 C-terminal subdomain 1 domain-containing protein</fullName>
    </recommendedName>
</protein>
<dbReference type="Pfam" id="PF21481">
    <property type="entry name" value="DIKK1-2-4_C-subdom1"/>
    <property type="match status" value="1"/>
</dbReference>
<name>A0A6A4RJ97_SCOMX</name>
<sequence length="178" mass="19581">MWAWRSVLCVSVVCGLALDSNNIRSSKEAADRSAEPTGGCSNRAQRRLSSQDRQVDRQVDRERDTDSFNRTKAPEMSSCVRSGDCADGLCCVRYLTGRRCQRIPTQGDACLLLRGSGKVRGRKLGRCPCDTGLSCTATGDRAESGKNKSQGVCQPRPPQGQRKTRHSGKKRRTVERSC</sequence>
<feature type="compositionally biased region" description="Basic and acidic residues" evidence="1">
    <location>
        <begin position="25"/>
        <end position="34"/>
    </location>
</feature>
<evidence type="ECO:0000313" key="5">
    <source>
        <dbReference type="Proteomes" id="UP000438429"/>
    </source>
</evidence>
<feature type="domain" description="Dickkopf-related protein 1/2/4 C-terminal subdomain 1" evidence="3">
    <location>
        <begin position="77"/>
        <end position="104"/>
    </location>
</feature>
<evidence type="ECO:0000256" key="2">
    <source>
        <dbReference type="SAM" id="SignalP"/>
    </source>
</evidence>
<evidence type="ECO:0000313" key="4">
    <source>
        <dbReference type="EMBL" id="KAF0022526.1"/>
    </source>
</evidence>
<dbReference type="InterPro" id="IPR048500">
    <property type="entry name" value="DIKK1/2/4_C-subdom1"/>
</dbReference>
<proteinExistence type="predicted"/>
<organism evidence="4 5">
    <name type="scientific">Scophthalmus maximus</name>
    <name type="common">Turbot</name>
    <name type="synonym">Psetta maxima</name>
    <dbReference type="NCBI Taxonomy" id="52904"/>
    <lineage>
        <taxon>Eukaryota</taxon>
        <taxon>Metazoa</taxon>
        <taxon>Chordata</taxon>
        <taxon>Craniata</taxon>
        <taxon>Vertebrata</taxon>
        <taxon>Euteleostomi</taxon>
        <taxon>Actinopterygii</taxon>
        <taxon>Neopterygii</taxon>
        <taxon>Teleostei</taxon>
        <taxon>Neoteleostei</taxon>
        <taxon>Acanthomorphata</taxon>
        <taxon>Carangaria</taxon>
        <taxon>Pleuronectiformes</taxon>
        <taxon>Pleuronectoidei</taxon>
        <taxon>Scophthalmidae</taxon>
        <taxon>Scophthalmus</taxon>
    </lineage>
</organism>
<feature type="signal peptide" evidence="2">
    <location>
        <begin position="1"/>
        <end position="17"/>
    </location>
</feature>
<feature type="region of interest" description="Disordered" evidence="1">
    <location>
        <begin position="25"/>
        <end position="73"/>
    </location>
</feature>
<comment type="caution">
    <text evidence="4">The sequence shown here is derived from an EMBL/GenBank/DDBJ whole genome shotgun (WGS) entry which is preliminary data.</text>
</comment>
<dbReference type="EMBL" id="VEVO01000025">
    <property type="protein sequence ID" value="KAF0022526.1"/>
    <property type="molecule type" value="Genomic_DNA"/>
</dbReference>
<dbReference type="Gene3D" id="2.10.80.10">
    <property type="entry name" value="Lipase, subunit A"/>
    <property type="match status" value="1"/>
</dbReference>
<gene>
    <name evidence="4" type="ORF">F2P81_025152</name>
</gene>
<accession>A0A6A4RJ97</accession>
<dbReference type="Proteomes" id="UP000438429">
    <property type="component" value="Unassembled WGS sequence"/>
</dbReference>
<feature type="compositionally biased region" description="Basic and acidic residues" evidence="1">
    <location>
        <begin position="49"/>
        <end position="73"/>
    </location>
</feature>
<evidence type="ECO:0000259" key="3">
    <source>
        <dbReference type="Pfam" id="PF21481"/>
    </source>
</evidence>
<evidence type="ECO:0000256" key="1">
    <source>
        <dbReference type="SAM" id="MobiDB-lite"/>
    </source>
</evidence>
<feature type="chain" id="PRO_5025437776" description="Dickkopf-related protein 1/2/4 C-terminal subdomain 1 domain-containing protein" evidence="2">
    <location>
        <begin position="18"/>
        <end position="178"/>
    </location>
</feature>